<accession>A0AAU9VMW3</accession>
<evidence type="ECO:0000313" key="3">
    <source>
        <dbReference type="EMBL" id="CAH3033549.1"/>
    </source>
</evidence>
<keyword evidence="4" id="KW-1185">Reference proteome</keyword>
<comment type="caution">
    <text evidence="3">The sequence shown here is derived from an EMBL/GenBank/DDBJ whole genome shotgun (WGS) entry which is preliminary data.</text>
</comment>
<organism evidence="3 4">
    <name type="scientific">Pocillopora meandrina</name>
    <dbReference type="NCBI Taxonomy" id="46732"/>
    <lineage>
        <taxon>Eukaryota</taxon>
        <taxon>Metazoa</taxon>
        <taxon>Cnidaria</taxon>
        <taxon>Anthozoa</taxon>
        <taxon>Hexacorallia</taxon>
        <taxon>Scleractinia</taxon>
        <taxon>Astrocoeniina</taxon>
        <taxon>Pocilloporidae</taxon>
        <taxon>Pocillopora</taxon>
    </lineage>
</organism>
<reference evidence="3 4" key="1">
    <citation type="submission" date="2022-05" db="EMBL/GenBank/DDBJ databases">
        <authorList>
            <consortium name="Genoscope - CEA"/>
            <person name="William W."/>
        </authorList>
    </citation>
    <scope>NUCLEOTIDE SEQUENCE [LARGE SCALE GENOMIC DNA]</scope>
</reference>
<dbReference type="Proteomes" id="UP001159428">
    <property type="component" value="Unassembled WGS sequence"/>
</dbReference>
<feature type="region of interest" description="Disordered" evidence="2">
    <location>
        <begin position="86"/>
        <end position="109"/>
    </location>
</feature>
<name>A0AAU9VMW3_9CNID</name>
<gene>
    <name evidence="3" type="ORF">PMEA_00010134</name>
</gene>
<protein>
    <submittedName>
        <fullName evidence="3">Uncharacterized protein</fullName>
    </submittedName>
</protein>
<proteinExistence type="predicted"/>
<dbReference type="PANTHER" id="PTHR33309:SF1">
    <property type="entry name" value="MYB_SANT-LIKE DNA-BINDING DOMAIN-CONTAINING PROTEIN"/>
    <property type="match status" value="1"/>
</dbReference>
<evidence type="ECO:0000256" key="2">
    <source>
        <dbReference type="SAM" id="MobiDB-lite"/>
    </source>
</evidence>
<feature type="compositionally biased region" description="Basic and acidic residues" evidence="2">
    <location>
        <begin position="89"/>
        <end position="98"/>
    </location>
</feature>
<dbReference type="PANTHER" id="PTHR33309">
    <property type="entry name" value="KERATIN, ULTRA HIGH-SULFUR MATRIX PROTEIN-LIKE"/>
    <property type="match status" value="1"/>
</dbReference>
<evidence type="ECO:0000313" key="4">
    <source>
        <dbReference type="Proteomes" id="UP001159428"/>
    </source>
</evidence>
<dbReference type="AlphaFoldDB" id="A0AAU9VMW3"/>
<feature type="coiled-coil region" evidence="1">
    <location>
        <begin position="109"/>
        <end position="136"/>
    </location>
</feature>
<sequence length="165" mass="19296">MDYPKFKVAKRSCRDRWTLLRTKYKRRMSEEIQATGIDAEVGELDEIIEDLIGKEDAAIDRKKKAEADKKAAEEIWIKAMEWFGKTSKRGGEDGEEGAKKKKRRSGSDAVEFLREKAKLEHSLREEELQLRKDQQSQTLLILQQQQQMNQALLTLMEKMLPKERN</sequence>
<evidence type="ECO:0000256" key="1">
    <source>
        <dbReference type="SAM" id="Coils"/>
    </source>
</evidence>
<keyword evidence="1" id="KW-0175">Coiled coil</keyword>
<dbReference type="EMBL" id="CALNXJ010000002">
    <property type="protein sequence ID" value="CAH3033549.1"/>
    <property type="molecule type" value="Genomic_DNA"/>
</dbReference>